<name>A0A8S1A5C8_ARCPL</name>
<keyword evidence="4 5" id="KW-0472">Membrane</keyword>
<feature type="domain" description="Major facilitator superfamily (MFS) profile" evidence="6">
    <location>
        <begin position="40"/>
        <end position="490"/>
    </location>
</feature>
<feature type="transmembrane region" description="Helical" evidence="5">
    <location>
        <begin position="319"/>
        <end position="340"/>
    </location>
</feature>
<dbReference type="InterPro" id="IPR020846">
    <property type="entry name" value="MFS_dom"/>
</dbReference>
<comment type="caution">
    <text evidence="7">The sequence shown here is derived from an EMBL/GenBank/DDBJ whole genome shotgun (WGS) entry which is preliminary data.</text>
</comment>
<feature type="transmembrane region" description="Helical" evidence="5">
    <location>
        <begin position="408"/>
        <end position="428"/>
    </location>
</feature>
<comment type="subcellular location">
    <subcellularLocation>
        <location evidence="1">Membrane</location>
        <topology evidence="1">Multi-pass membrane protein</topology>
    </subcellularLocation>
</comment>
<dbReference type="OrthoDB" id="7486712at2759"/>
<feature type="transmembrane region" description="Helical" evidence="5">
    <location>
        <begin position="465"/>
        <end position="485"/>
    </location>
</feature>
<dbReference type="Gene3D" id="1.20.1250.20">
    <property type="entry name" value="MFS general substrate transporter like domains"/>
    <property type="match status" value="1"/>
</dbReference>
<feature type="transmembrane region" description="Helical" evidence="5">
    <location>
        <begin position="38"/>
        <end position="61"/>
    </location>
</feature>
<feature type="transmembrane region" description="Helical" evidence="5">
    <location>
        <begin position="380"/>
        <end position="402"/>
    </location>
</feature>
<dbReference type="InterPro" id="IPR036259">
    <property type="entry name" value="MFS_trans_sf"/>
</dbReference>
<dbReference type="EMBL" id="CADEBD010000308">
    <property type="protein sequence ID" value="CAB3239596.1"/>
    <property type="molecule type" value="Genomic_DNA"/>
</dbReference>
<dbReference type="Proteomes" id="UP000494256">
    <property type="component" value="Unassembled WGS sequence"/>
</dbReference>
<feature type="transmembrane region" description="Helical" evidence="5">
    <location>
        <begin position="149"/>
        <end position="170"/>
    </location>
</feature>
<evidence type="ECO:0000313" key="8">
    <source>
        <dbReference type="Proteomes" id="UP000494256"/>
    </source>
</evidence>
<sequence length="499" mass="55269">MKENGPTSDDMKIDKEAEGDFEDDYVVKSIGSIGRWQIIVCIIVASSRLIASWNMLAILFLTPTTEFKCIKFKDNYNETTDVQLSKCYENCEEYEYYQDVFESTLISQFGLICDRAWMASFTQTAMMLGLVCGISLFGWISDRFGRRNALILSTFTDVIFMMTAAFAPTYWTFTALRFFVGVASGGIMSITAVFTIEIVGPAHREMAGGLALLPDSISEILLAGFAYFAPTWNIYLLGFSGTSVVIATMLLFLPETPRWLVTTGKVDRAVELMTKAAKFNKRSVDGIRDTVNKSVEELNLKDNEAESLNYTDLFRTRKLTLITIFSFMIWFVTGVCYFGLNQYTTVLGANIFFVVPLLGCIQIPLAPLTSLITRVFGRRASAIGTYIIAGASMICLIFIPAGTWVSTMLGFIGVAAAFLNFCVLYIFVTELYPTPMRNMGFSISAAGSKFGATVAPFVATLKPQWIASTIFAILPIMAAVICFLLPETKGKKLSDTVEK</sequence>
<gene>
    <name evidence="7" type="ORF">APLA_LOCUS8783</name>
</gene>
<evidence type="ECO:0000256" key="5">
    <source>
        <dbReference type="SAM" id="Phobius"/>
    </source>
</evidence>
<feature type="transmembrane region" description="Helical" evidence="5">
    <location>
        <begin position="234"/>
        <end position="253"/>
    </location>
</feature>
<keyword evidence="2 5" id="KW-0812">Transmembrane</keyword>
<accession>A0A8S1A5C8</accession>
<evidence type="ECO:0000256" key="4">
    <source>
        <dbReference type="ARBA" id="ARBA00023136"/>
    </source>
</evidence>
<feature type="transmembrane region" description="Helical" evidence="5">
    <location>
        <begin position="176"/>
        <end position="196"/>
    </location>
</feature>
<evidence type="ECO:0000256" key="1">
    <source>
        <dbReference type="ARBA" id="ARBA00004141"/>
    </source>
</evidence>
<dbReference type="PROSITE" id="PS00217">
    <property type="entry name" value="SUGAR_TRANSPORT_2"/>
    <property type="match status" value="1"/>
</dbReference>
<feature type="transmembrane region" description="Helical" evidence="5">
    <location>
        <begin position="208"/>
        <end position="228"/>
    </location>
</feature>
<feature type="transmembrane region" description="Helical" evidence="5">
    <location>
        <begin position="346"/>
        <end position="368"/>
    </location>
</feature>
<dbReference type="AlphaFoldDB" id="A0A8S1A5C8"/>
<keyword evidence="3 5" id="KW-1133">Transmembrane helix</keyword>
<proteinExistence type="predicted"/>
<reference evidence="7 8" key="1">
    <citation type="submission" date="2020-04" db="EMBL/GenBank/DDBJ databases">
        <authorList>
            <person name="Wallbank WR R."/>
            <person name="Pardo Diaz C."/>
            <person name="Kozak K."/>
            <person name="Martin S."/>
            <person name="Jiggins C."/>
            <person name="Moest M."/>
            <person name="Warren A I."/>
            <person name="Byers J.R.P. K."/>
            <person name="Montejo-Kovacevich G."/>
            <person name="Yen C E."/>
        </authorList>
    </citation>
    <scope>NUCLEOTIDE SEQUENCE [LARGE SCALE GENOMIC DNA]</scope>
</reference>
<evidence type="ECO:0000313" key="7">
    <source>
        <dbReference type="EMBL" id="CAB3239596.1"/>
    </source>
</evidence>
<evidence type="ECO:0000256" key="2">
    <source>
        <dbReference type="ARBA" id="ARBA00022692"/>
    </source>
</evidence>
<dbReference type="InterPro" id="IPR005828">
    <property type="entry name" value="MFS_sugar_transport-like"/>
</dbReference>
<dbReference type="GO" id="GO:0016020">
    <property type="term" value="C:membrane"/>
    <property type="evidence" value="ECO:0007669"/>
    <property type="project" value="UniProtKB-SubCell"/>
</dbReference>
<dbReference type="PROSITE" id="PS50850">
    <property type="entry name" value="MFS"/>
    <property type="match status" value="1"/>
</dbReference>
<feature type="transmembrane region" description="Helical" evidence="5">
    <location>
        <begin position="440"/>
        <end position="459"/>
    </location>
</feature>
<organism evidence="7 8">
    <name type="scientific">Arctia plantaginis</name>
    <name type="common">Wood tiger moth</name>
    <name type="synonym">Phalaena plantaginis</name>
    <dbReference type="NCBI Taxonomy" id="874455"/>
    <lineage>
        <taxon>Eukaryota</taxon>
        <taxon>Metazoa</taxon>
        <taxon>Ecdysozoa</taxon>
        <taxon>Arthropoda</taxon>
        <taxon>Hexapoda</taxon>
        <taxon>Insecta</taxon>
        <taxon>Pterygota</taxon>
        <taxon>Neoptera</taxon>
        <taxon>Endopterygota</taxon>
        <taxon>Lepidoptera</taxon>
        <taxon>Glossata</taxon>
        <taxon>Ditrysia</taxon>
        <taxon>Noctuoidea</taxon>
        <taxon>Erebidae</taxon>
        <taxon>Arctiinae</taxon>
        <taxon>Arctia</taxon>
    </lineage>
</organism>
<protein>
    <recommendedName>
        <fullName evidence="6">Major facilitator superfamily (MFS) profile domain-containing protein</fullName>
    </recommendedName>
</protein>
<evidence type="ECO:0000259" key="6">
    <source>
        <dbReference type="PROSITE" id="PS50850"/>
    </source>
</evidence>
<feature type="transmembrane region" description="Helical" evidence="5">
    <location>
        <begin position="116"/>
        <end position="137"/>
    </location>
</feature>
<dbReference type="Pfam" id="PF00083">
    <property type="entry name" value="Sugar_tr"/>
    <property type="match status" value="1"/>
</dbReference>
<dbReference type="PANTHER" id="PTHR24064">
    <property type="entry name" value="SOLUTE CARRIER FAMILY 22 MEMBER"/>
    <property type="match status" value="1"/>
</dbReference>
<dbReference type="SUPFAM" id="SSF103473">
    <property type="entry name" value="MFS general substrate transporter"/>
    <property type="match status" value="1"/>
</dbReference>
<dbReference type="InterPro" id="IPR005829">
    <property type="entry name" value="Sugar_transporter_CS"/>
</dbReference>
<evidence type="ECO:0000256" key="3">
    <source>
        <dbReference type="ARBA" id="ARBA00022989"/>
    </source>
</evidence>
<dbReference type="GO" id="GO:0022857">
    <property type="term" value="F:transmembrane transporter activity"/>
    <property type="evidence" value="ECO:0007669"/>
    <property type="project" value="InterPro"/>
</dbReference>